<feature type="domain" description="ABC transporter" evidence="8">
    <location>
        <begin position="7"/>
        <end position="258"/>
    </location>
</feature>
<dbReference type="CDD" id="cd03257">
    <property type="entry name" value="ABC_NikE_OppD_transporters"/>
    <property type="match status" value="1"/>
</dbReference>
<dbReference type="Gene3D" id="3.40.50.300">
    <property type="entry name" value="P-loop containing nucleotide triphosphate hydrolases"/>
    <property type="match status" value="1"/>
</dbReference>
<accession>A0A1H9LM91</accession>
<dbReference type="AlphaFoldDB" id="A0A1H9LM91"/>
<dbReference type="InterPro" id="IPR013563">
    <property type="entry name" value="Oligopep_ABC_C"/>
</dbReference>
<proteinExistence type="inferred from homology"/>
<comment type="subcellular location">
    <subcellularLocation>
        <location evidence="1">Cell membrane</location>
        <topology evidence="1">Peripheral membrane protein</topology>
    </subcellularLocation>
</comment>
<evidence type="ECO:0000256" key="3">
    <source>
        <dbReference type="ARBA" id="ARBA00022448"/>
    </source>
</evidence>
<keyword evidence="3" id="KW-0813">Transport</keyword>
<evidence type="ECO:0000313" key="10">
    <source>
        <dbReference type="Proteomes" id="UP000199427"/>
    </source>
</evidence>
<dbReference type="PANTHER" id="PTHR43297">
    <property type="entry name" value="OLIGOPEPTIDE TRANSPORT ATP-BINDING PROTEIN APPD"/>
    <property type="match status" value="1"/>
</dbReference>
<dbReference type="InterPro" id="IPR003593">
    <property type="entry name" value="AAA+_ATPase"/>
</dbReference>
<keyword evidence="6 9" id="KW-0067">ATP-binding</keyword>
<evidence type="ECO:0000256" key="5">
    <source>
        <dbReference type="ARBA" id="ARBA00022741"/>
    </source>
</evidence>
<keyword evidence="5" id="KW-0547">Nucleotide-binding</keyword>
<gene>
    <name evidence="9" type="ORF">SAMN05216362_14912</name>
</gene>
<dbReference type="SMART" id="SM00382">
    <property type="entry name" value="AAA"/>
    <property type="match status" value="1"/>
</dbReference>
<dbReference type="PROSITE" id="PS50893">
    <property type="entry name" value="ABC_TRANSPORTER_2"/>
    <property type="match status" value="1"/>
</dbReference>
<dbReference type="SUPFAM" id="SSF52540">
    <property type="entry name" value="P-loop containing nucleoside triphosphate hydrolases"/>
    <property type="match status" value="1"/>
</dbReference>
<dbReference type="STRING" id="571933.SAMN05216362_14912"/>
<reference evidence="9 10" key="1">
    <citation type="submission" date="2016-10" db="EMBL/GenBank/DDBJ databases">
        <authorList>
            <person name="de Groot N.N."/>
        </authorList>
    </citation>
    <scope>NUCLEOTIDE SEQUENCE [LARGE SCALE GENOMIC DNA]</scope>
    <source>
        <strain evidence="9 10">DSM 21633</strain>
    </source>
</reference>
<dbReference type="GO" id="GO:0005524">
    <property type="term" value="F:ATP binding"/>
    <property type="evidence" value="ECO:0007669"/>
    <property type="project" value="UniProtKB-KW"/>
</dbReference>
<evidence type="ECO:0000259" key="8">
    <source>
        <dbReference type="PROSITE" id="PS50893"/>
    </source>
</evidence>
<dbReference type="GO" id="GO:0005886">
    <property type="term" value="C:plasma membrane"/>
    <property type="evidence" value="ECO:0007669"/>
    <property type="project" value="UniProtKB-SubCell"/>
</dbReference>
<dbReference type="Proteomes" id="UP000199427">
    <property type="component" value="Unassembled WGS sequence"/>
</dbReference>
<keyword evidence="10" id="KW-1185">Reference proteome</keyword>
<dbReference type="GO" id="GO:0015833">
    <property type="term" value="P:peptide transport"/>
    <property type="evidence" value="ECO:0007669"/>
    <property type="project" value="InterPro"/>
</dbReference>
<keyword evidence="7" id="KW-0472">Membrane</keyword>
<evidence type="ECO:0000256" key="1">
    <source>
        <dbReference type="ARBA" id="ARBA00004202"/>
    </source>
</evidence>
<dbReference type="NCBIfam" id="TIGR01727">
    <property type="entry name" value="oligo_HPY"/>
    <property type="match status" value="1"/>
</dbReference>
<dbReference type="InterPro" id="IPR017871">
    <property type="entry name" value="ABC_transporter-like_CS"/>
</dbReference>
<evidence type="ECO:0000256" key="6">
    <source>
        <dbReference type="ARBA" id="ARBA00022840"/>
    </source>
</evidence>
<evidence type="ECO:0000256" key="7">
    <source>
        <dbReference type="ARBA" id="ARBA00023136"/>
    </source>
</evidence>
<name>A0A1H9LM91_9BACI</name>
<dbReference type="PANTHER" id="PTHR43297:SF2">
    <property type="entry name" value="DIPEPTIDE TRANSPORT ATP-BINDING PROTEIN DPPD"/>
    <property type="match status" value="1"/>
</dbReference>
<dbReference type="InterPro" id="IPR003439">
    <property type="entry name" value="ABC_transporter-like_ATP-bd"/>
</dbReference>
<dbReference type="InterPro" id="IPR050388">
    <property type="entry name" value="ABC_Ni/Peptide_Import"/>
</dbReference>
<dbReference type="EMBL" id="FOES01000049">
    <property type="protein sequence ID" value="SER12530.1"/>
    <property type="molecule type" value="Genomic_DNA"/>
</dbReference>
<dbReference type="FunFam" id="3.40.50.300:FF:000016">
    <property type="entry name" value="Oligopeptide ABC transporter ATP-binding component"/>
    <property type="match status" value="1"/>
</dbReference>
<protein>
    <submittedName>
        <fullName evidence="9">Peptide/nickel transport system ATP-binding protein</fullName>
    </submittedName>
</protein>
<dbReference type="GO" id="GO:0016887">
    <property type="term" value="F:ATP hydrolysis activity"/>
    <property type="evidence" value="ECO:0007669"/>
    <property type="project" value="InterPro"/>
</dbReference>
<organism evidence="9 10">
    <name type="scientific">Piscibacillus halophilus</name>
    <dbReference type="NCBI Taxonomy" id="571933"/>
    <lineage>
        <taxon>Bacteria</taxon>
        <taxon>Bacillati</taxon>
        <taxon>Bacillota</taxon>
        <taxon>Bacilli</taxon>
        <taxon>Bacillales</taxon>
        <taxon>Bacillaceae</taxon>
        <taxon>Piscibacillus</taxon>
    </lineage>
</organism>
<dbReference type="InterPro" id="IPR027417">
    <property type="entry name" value="P-loop_NTPase"/>
</dbReference>
<evidence type="ECO:0000256" key="4">
    <source>
        <dbReference type="ARBA" id="ARBA00022475"/>
    </source>
</evidence>
<comment type="similarity">
    <text evidence="2">Belongs to the ABC transporter superfamily.</text>
</comment>
<dbReference type="PROSITE" id="PS00211">
    <property type="entry name" value="ABC_TRANSPORTER_1"/>
    <property type="match status" value="1"/>
</dbReference>
<dbReference type="RefSeq" id="WP_091775710.1">
    <property type="nucleotide sequence ID" value="NZ_CAESCL010000006.1"/>
</dbReference>
<dbReference type="Pfam" id="PF00005">
    <property type="entry name" value="ABC_tran"/>
    <property type="match status" value="1"/>
</dbReference>
<dbReference type="Pfam" id="PF08352">
    <property type="entry name" value="oligo_HPY"/>
    <property type="match status" value="1"/>
</dbReference>
<keyword evidence="4" id="KW-1003">Cell membrane</keyword>
<dbReference type="OrthoDB" id="9802264at2"/>
<evidence type="ECO:0000313" key="9">
    <source>
        <dbReference type="EMBL" id="SER12530.1"/>
    </source>
</evidence>
<evidence type="ECO:0000256" key="2">
    <source>
        <dbReference type="ARBA" id="ARBA00005417"/>
    </source>
</evidence>
<sequence length="325" mass="36407">MTNETVLDVKDLKTYFYLDDNQVAKAVDDVDLTVRAGETVALVGESGSGKSITSLSIMQLINKPGKIVNGEISLLGRNLLELTDKQMTKVRGNDVAMIFQEPMTALNPVYTVGNQIMEVLRKHKNMSKKQARQRAIDLLKLVGFPRAEETVNEYPHQLSGGMRQRAMIAIAISCDPKLLIADEPTTALDVTIQAQILDLMSEMKDRLDMGLLLITHDLGVVAEYADRVLVMYGGQIVEQAPKRHLFKDPKHPYTEGLLESLPSVHKEEERLGTIKGTVPPAHKFPKGCRFSSRCPHAMEKCFETNPELMDLDHERAVRCYLYTED</sequence>